<dbReference type="InterPro" id="IPR017599">
    <property type="entry name" value="DNA_S_DndD"/>
</dbReference>
<dbReference type="Gene3D" id="3.40.50.300">
    <property type="entry name" value="P-loop containing nucleotide triphosphate hydrolases"/>
    <property type="match status" value="2"/>
</dbReference>
<evidence type="ECO:0000256" key="4">
    <source>
        <dbReference type="SAM" id="Coils"/>
    </source>
</evidence>
<dbReference type="GO" id="GO:0016887">
    <property type="term" value="F:ATP hydrolysis activity"/>
    <property type="evidence" value="ECO:0007669"/>
    <property type="project" value="InterPro"/>
</dbReference>
<evidence type="ECO:0000313" key="7">
    <source>
        <dbReference type="Proteomes" id="UP000093898"/>
    </source>
</evidence>
<dbReference type="InterPro" id="IPR038729">
    <property type="entry name" value="Rad50/SbcC_AAA"/>
</dbReference>
<gene>
    <name evidence="6" type="ORF">A5630_04595</name>
</gene>
<sequence length="658" mass="72464">MILDSLVLENVGTFRGRNEITLTPASSKRPIVLIGGLNGAGKTTILEAIHLALYGSFSQGRDRRTGSYDSYLRSLIHHGVPASEGAAVELSFHVFQQGVKHSYRIRRRWQGGGAALREFVLVWVDGKFDDSLASSWAEYVETFIPRGIAGLFFFDGEQIEALADLERSQHVLRSALAALLGLDLIDRLATDLAVIRRRHRGAEVPQELRELVDATGTAVTYARQAAELALEQVGTARDESERADKRLNEVSERYRAAGGGLFEQREAAEARLTLVRQQIADVDEALRADASEAAPLLQTAELLSALAIQIVRERDAHRDAVVIDVLAARDRELLSQLRKAKVQATTLKSLERYMASDVTERLDASARVPMISGLLDGRTVEGLQSSVLPSTRKRLVSLVERREALAAELAQAERAVVAIPDPDALASLKRELDEASHEALRCHARLVQGEERLEAARQERARADTLYESAMHKAAQATLDADDDRRLVEHAERAQKTLETLKEKAAERHVGQISALVLEALRRLLRKDRLVADVQIDPRSTTVELIGADGNNLVATDLSAGERQLLAVALLWGLAQAAGQPLPMVIDTPLGRLDGAHRSRLIERYFPHAAHQVVLLSTDTEVDEAALESLRPSVGRTYRLEFDGTTNATTVQPGYFWE</sequence>
<dbReference type="PANTHER" id="PTHR32114:SF2">
    <property type="entry name" value="ABC TRANSPORTER ABCH.3"/>
    <property type="match status" value="1"/>
</dbReference>
<reference evidence="6 7" key="1">
    <citation type="submission" date="2016-06" db="EMBL/GenBank/DDBJ databases">
        <authorList>
            <person name="Kjaerup R.B."/>
            <person name="Dalgaard T.S."/>
            <person name="Juul-Madsen H.R."/>
        </authorList>
    </citation>
    <scope>NUCLEOTIDE SEQUENCE [LARGE SCALE GENOMIC DNA]</scope>
    <source>
        <strain evidence="6 7">1127319.6</strain>
    </source>
</reference>
<organism evidence="6 7">
    <name type="scientific">Mycolicibacterium mucogenicum</name>
    <name type="common">Mycobacterium mucogenicum</name>
    <dbReference type="NCBI Taxonomy" id="56689"/>
    <lineage>
        <taxon>Bacteria</taxon>
        <taxon>Bacillati</taxon>
        <taxon>Actinomycetota</taxon>
        <taxon>Actinomycetes</taxon>
        <taxon>Mycobacteriales</taxon>
        <taxon>Mycobacteriaceae</taxon>
        <taxon>Mycolicibacterium</taxon>
    </lineage>
</organism>
<dbReference type="OrthoDB" id="9795626at2"/>
<evidence type="ECO:0000259" key="5">
    <source>
        <dbReference type="Pfam" id="PF13476"/>
    </source>
</evidence>
<feature type="domain" description="Rad50/SbcC-type AAA" evidence="5">
    <location>
        <begin position="5"/>
        <end position="100"/>
    </location>
</feature>
<evidence type="ECO:0000256" key="2">
    <source>
        <dbReference type="ARBA" id="ARBA00011322"/>
    </source>
</evidence>
<dbReference type="PANTHER" id="PTHR32114">
    <property type="entry name" value="ABC TRANSPORTER ABCH.3"/>
    <property type="match status" value="1"/>
</dbReference>
<evidence type="ECO:0000256" key="3">
    <source>
        <dbReference type="ARBA" id="ARBA00013368"/>
    </source>
</evidence>
<feature type="coiled-coil region" evidence="4">
    <location>
        <begin position="395"/>
        <end position="508"/>
    </location>
</feature>
<dbReference type="SUPFAM" id="SSF52540">
    <property type="entry name" value="P-loop containing nucleoside triphosphate hydrolases"/>
    <property type="match status" value="1"/>
</dbReference>
<dbReference type="AlphaFoldDB" id="A0A1A3GPV4"/>
<evidence type="ECO:0000256" key="1">
    <source>
        <dbReference type="ARBA" id="ARBA00006930"/>
    </source>
</evidence>
<accession>A0A1A3GPV4</accession>
<dbReference type="RefSeq" id="WP_064985062.1">
    <property type="nucleotide sequence ID" value="NZ_LZLC01000222.1"/>
</dbReference>
<dbReference type="Pfam" id="PF13476">
    <property type="entry name" value="AAA_23"/>
    <property type="match status" value="1"/>
</dbReference>
<dbReference type="Proteomes" id="UP000093898">
    <property type="component" value="Unassembled WGS sequence"/>
</dbReference>
<comment type="caution">
    <text evidence="6">The sequence shown here is derived from an EMBL/GenBank/DDBJ whole genome shotgun (WGS) entry which is preliminary data.</text>
</comment>
<keyword evidence="4" id="KW-0175">Coiled coil</keyword>
<evidence type="ECO:0000313" key="6">
    <source>
        <dbReference type="EMBL" id="OBJ37421.1"/>
    </source>
</evidence>
<name>A0A1A3GPV4_MYCMU</name>
<dbReference type="InterPro" id="IPR027417">
    <property type="entry name" value="P-loop_NTPase"/>
</dbReference>
<dbReference type="GO" id="GO:0006302">
    <property type="term" value="P:double-strand break repair"/>
    <property type="evidence" value="ECO:0007669"/>
    <property type="project" value="InterPro"/>
</dbReference>
<protein>
    <recommendedName>
        <fullName evidence="3">Nuclease SbcCD subunit C</fullName>
    </recommendedName>
</protein>
<comment type="subunit">
    <text evidence="2">Heterodimer of SbcC and SbcD.</text>
</comment>
<dbReference type="EMBL" id="LZLC01000222">
    <property type="protein sequence ID" value="OBJ37421.1"/>
    <property type="molecule type" value="Genomic_DNA"/>
</dbReference>
<dbReference type="NCBIfam" id="TIGR03185">
    <property type="entry name" value="DNA_S_dndD"/>
    <property type="match status" value="1"/>
</dbReference>
<proteinExistence type="inferred from homology"/>
<comment type="similarity">
    <text evidence="1">Belongs to the SMC family. SbcC subfamily.</text>
</comment>